<feature type="compositionally biased region" description="Low complexity" evidence="1">
    <location>
        <begin position="116"/>
        <end position="208"/>
    </location>
</feature>
<evidence type="ECO:0000313" key="3">
    <source>
        <dbReference type="Proteomes" id="UP001189429"/>
    </source>
</evidence>
<feature type="region of interest" description="Disordered" evidence="1">
    <location>
        <begin position="27"/>
        <end position="221"/>
    </location>
</feature>
<feature type="compositionally biased region" description="Basic and acidic residues" evidence="1">
    <location>
        <begin position="55"/>
        <end position="64"/>
    </location>
</feature>
<sequence length="221" mass="21902">MGDDRRLQPRNLFPHFEAVARVCAALAGSRSRSGPAARAGRGDRSSSTPRGCGKLWERLEHESPRSGTPPARPCQAVAPFETGAKVTAPQGGRKRSRSDGPGSPAAKDSAKRRPAAMHGAEAAAKAAAAAASSAPAPARAPARGATRTPAAPVRGSSCAPAAPARAAARAPVAAARSAAAAPSDAASAVARAGPAAKRAAPQAGGAKASAKRLRRPAAASR</sequence>
<gene>
    <name evidence="2" type="ORF">PCOR1329_LOCUS81840</name>
</gene>
<accession>A0ABN9Y265</accession>
<name>A0ABN9Y265_9DINO</name>
<keyword evidence="3" id="KW-1185">Reference proteome</keyword>
<reference evidence="2" key="1">
    <citation type="submission" date="2023-10" db="EMBL/GenBank/DDBJ databases">
        <authorList>
            <person name="Chen Y."/>
            <person name="Shah S."/>
            <person name="Dougan E. K."/>
            <person name="Thang M."/>
            <person name="Chan C."/>
        </authorList>
    </citation>
    <scope>NUCLEOTIDE SEQUENCE [LARGE SCALE GENOMIC DNA]</scope>
</reference>
<organism evidence="2 3">
    <name type="scientific">Prorocentrum cordatum</name>
    <dbReference type="NCBI Taxonomy" id="2364126"/>
    <lineage>
        <taxon>Eukaryota</taxon>
        <taxon>Sar</taxon>
        <taxon>Alveolata</taxon>
        <taxon>Dinophyceae</taxon>
        <taxon>Prorocentrales</taxon>
        <taxon>Prorocentraceae</taxon>
        <taxon>Prorocentrum</taxon>
    </lineage>
</organism>
<evidence type="ECO:0000313" key="2">
    <source>
        <dbReference type="EMBL" id="CAK0906566.1"/>
    </source>
</evidence>
<dbReference type="Proteomes" id="UP001189429">
    <property type="component" value="Unassembled WGS sequence"/>
</dbReference>
<protein>
    <submittedName>
        <fullName evidence="2">Uncharacterized protein</fullName>
    </submittedName>
</protein>
<feature type="compositionally biased region" description="Low complexity" evidence="1">
    <location>
        <begin position="27"/>
        <end position="39"/>
    </location>
</feature>
<dbReference type="EMBL" id="CAUYUJ010021713">
    <property type="protein sequence ID" value="CAK0906566.1"/>
    <property type="molecule type" value="Genomic_DNA"/>
</dbReference>
<evidence type="ECO:0000256" key="1">
    <source>
        <dbReference type="SAM" id="MobiDB-lite"/>
    </source>
</evidence>
<proteinExistence type="predicted"/>
<comment type="caution">
    <text evidence="2">The sequence shown here is derived from an EMBL/GenBank/DDBJ whole genome shotgun (WGS) entry which is preliminary data.</text>
</comment>